<dbReference type="Gene3D" id="3.10.129.10">
    <property type="entry name" value="Hotdog Thioesterase"/>
    <property type="match status" value="1"/>
</dbReference>
<feature type="domain" description="MaoC-like" evidence="3">
    <location>
        <begin position="246"/>
        <end position="340"/>
    </location>
</feature>
<dbReference type="RefSeq" id="WP_123825132.1">
    <property type="nucleotide sequence ID" value="NZ_RKMF01000007.1"/>
</dbReference>
<protein>
    <recommendedName>
        <fullName evidence="3">MaoC-like domain-containing protein</fullName>
    </recommendedName>
</protein>
<evidence type="ECO:0000256" key="2">
    <source>
        <dbReference type="SAM" id="MobiDB-lite"/>
    </source>
</evidence>
<evidence type="ECO:0000259" key="3">
    <source>
        <dbReference type="Pfam" id="PF01575"/>
    </source>
</evidence>
<dbReference type="AlphaFoldDB" id="A0A3N3ZQD0"/>
<dbReference type="PANTHER" id="PTHR43841">
    <property type="entry name" value="3-HYDROXYACYL-THIOESTER DEHYDRATASE HTDX-RELATED"/>
    <property type="match status" value="1"/>
</dbReference>
<dbReference type="Proteomes" id="UP000270616">
    <property type="component" value="Unassembled WGS sequence"/>
</dbReference>
<dbReference type="InterPro" id="IPR002539">
    <property type="entry name" value="MaoC-like_dom"/>
</dbReference>
<dbReference type="OrthoDB" id="9774179at2"/>
<evidence type="ECO:0000313" key="4">
    <source>
        <dbReference type="EMBL" id="ROZ63333.1"/>
    </source>
</evidence>
<keyword evidence="5" id="KW-1185">Reference proteome</keyword>
<dbReference type="PANTHER" id="PTHR43841:SF1">
    <property type="entry name" value="3-HYDROXYACYL-THIOESTER DEHYDRATASE X"/>
    <property type="match status" value="1"/>
</dbReference>
<organism evidence="4 5">
    <name type="scientific">Kocuria soli</name>
    <dbReference type="NCBI Taxonomy" id="2485125"/>
    <lineage>
        <taxon>Bacteria</taxon>
        <taxon>Bacillati</taxon>
        <taxon>Actinomycetota</taxon>
        <taxon>Actinomycetes</taxon>
        <taxon>Micrococcales</taxon>
        <taxon>Micrococcaceae</taxon>
        <taxon>Kocuria</taxon>
    </lineage>
</organism>
<comment type="caution">
    <text evidence="4">The sequence shown here is derived from an EMBL/GenBank/DDBJ whole genome shotgun (WGS) entry which is preliminary data.</text>
</comment>
<comment type="similarity">
    <text evidence="1">Belongs to the enoyl-CoA hydratase/isomerase family.</text>
</comment>
<accession>A0A3N3ZQD0</accession>
<feature type="compositionally biased region" description="Polar residues" evidence="2">
    <location>
        <begin position="233"/>
        <end position="242"/>
    </location>
</feature>
<dbReference type="EMBL" id="RKMF01000007">
    <property type="protein sequence ID" value="ROZ63333.1"/>
    <property type="molecule type" value="Genomic_DNA"/>
</dbReference>
<feature type="region of interest" description="Disordered" evidence="2">
    <location>
        <begin position="223"/>
        <end position="254"/>
    </location>
</feature>
<feature type="region of interest" description="Disordered" evidence="2">
    <location>
        <begin position="1"/>
        <end position="26"/>
    </location>
</feature>
<name>A0A3N3ZQD0_9MICC</name>
<dbReference type="Pfam" id="PF01575">
    <property type="entry name" value="MaoC_dehydratas"/>
    <property type="match status" value="1"/>
</dbReference>
<dbReference type="InterPro" id="IPR029069">
    <property type="entry name" value="HotDog_dom_sf"/>
</dbReference>
<gene>
    <name evidence="4" type="ORF">EDL96_07300</name>
</gene>
<evidence type="ECO:0000256" key="1">
    <source>
        <dbReference type="ARBA" id="ARBA00005254"/>
    </source>
</evidence>
<dbReference type="SUPFAM" id="SSF54637">
    <property type="entry name" value="Thioesterase/thiol ester dehydrase-isomerase"/>
    <property type="match status" value="1"/>
</dbReference>
<evidence type="ECO:0000313" key="5">
    <source>
        <dbReference type="Proteomes" id="UP000270616"/>
    </source>
</evidence>
<reference evidence="4 5" key="1">
    <citation type="submission" date="2018-10" db="EMBL/GenBank/DDBJ databases">
        <title>Kocuria sp. M5W7-7, whole genome shotgun sequence.</title>
        <authorList>
            <person name="Tuo L."/>
        </authorList>
    </citation>
    <scope>NUCLEOTIDE SEQUENCE [LARGE SCALE GENOMIC DNA]</scope>
    <source>
        <strain evidence="4 5">M5W7-7</strain>
    </source>
</reference>
<proteinExistence type="inferred from homology"/>
<sequence length="368" mass="38381">MTTTPNTPAPEPTPGQGQNRCAGEGESPQRIVLDTMPALGGLYAKAAAGTTARAATLGMRRAFKGLPLPVPGKGARAGSRSGRSNPRLPDVEIVVPAVEVKAPEHRAFCEVVGARIRATSTGAGSGTEVFSGYLHALAFPAAMVLLTRKDFPLPTVGLVHLANAVTQTETVLEGDLLQVNVRAENLRPHRAGTAVDVVAELRRSPDAPPIWVGRSVYLARGTRIPGAEDSRSTDSGTTTQSAAGDGTRPEFVPPVPTARWQLGADTGRKYAAVSGDVNPIHLSGPSAKALGMKGAIAHGMYTASRALALLDTSAPLTWEVEFATPLVLPGSAAVAVQRDGRGENLRSATVTVWNAKKRKPHATISVTR</sequence>